<evidence type="ECO:0000313" key="3">
    <source>
        <dbReference type="EMBL" id="MET9846652.1"/>
    </source>
</evidence>
<gene>
    <name evidence="3" type="ORF">ABZZ21_19200</name>
</gene>
<feature type="domain" description="Histidine kinase/HSP90-like ATPase" evidence="2">
    <location>
        <begin position="2"/>
        <end position="69"/>
    </location>
</feature>
<dbReference type="GO" id="GO:0005524">
    <property type="term" value="F:ATP binding"/>
    <property type="evidence" value="ECO:0007669"/>
    <property type="project" value="UniProtKB-KW"/>
</dbReference>
<dbReference type="SUPFAM" id="SSF55874">
    <property type="entry name" value="ATPase domain of HSP90 chaperone/DNA topoisomerase II/histidine kinase"/>
    <property type="match status" value="1"/>
</dbReference>
<name>A0ABV2UZT6_9ACTN</name>
<sequence length="88" mass="9328">MVTELVANAVEHTDAATVGASITRTGEGSARIVVTDTSRTRPTPVVPHADAEHGRGLLLAEALADDWGSELVHGGKRMWAELRTDTKP</sequence>
<dbReference type="InterPro" id="IPR036890">
    <property type="entry name" value="HATPase_C_sf"/>
</dbReference>
<keyword evidence="3" id="KW-0547">Nucleotide-binding</keyword>
<dbReference type="InterPro" id="IPR050267">
    <property type="entry name" value="Anti-sigma-factor_SerPK"/>
</dbReference>
<keyword evidence="1" id="KW-0808">Transferase</keyword>
<proteinExistence type="predicted"/>
<accession>A0ABV2UZT6</accession>
<organism evidence="3 4">
    <name type="scientific">Streptomyces ossamyceticus</name>
    <dbReference type="NCBI Taxonomy" id="249581"/>
    <lineage>
        <taxon>Bacteria</taxon>
        <taxon>Bacillati</taxon>
        <taxon>Actinomycetota</taxon>
        <taxon>Actinomycetes</taxon>
        <taxon>Kitasatosporales</taxon>
        <taxon>Streptomycetaceae</taxon>
        <taxon>Streptomyces</taxon>
    </lineage>
</organism>
<keyword evidence="1" id="KW-0723">Serine/threonine-protein kinase</keyword>
<keyword evidence="3" id="KW-0067">ATP-binding</keyword>
<dbReference type="CDD" id="cd16936">
    <property type="entry name" value="HATPase_RsbW-like"/>
    <property type="match status" value="1"/>
</dbReference>
<comment type="caution">
    <text evidence="3">The sequence shown here is derived from an EMBL/GenBank/DDBJ whole genome shotgun (WGS) entry which is preliminary data.</text>
</comment>
<dbReference type="Gene3D" id="3.30.565.10">
    <property type="entry name" value="Histidine kinase-like ATPase, C-terminal domain"/>
    <property type="match status" value="1"/>
</dbReference>
<evidence type="ECO:0000256" key="1">
    <source>
        <dbReference type="ARBA" id="ARBA00022527"/>
    </source>
</evidence>
<dbReference type="InterPro" id="IPR003594">
    <property type="entry name" value="HATPase_dom"/>
</dbReference>
<keyword evidence="4" id="KW-1185">Reference proteome</keyword>
<evidence type="ECO:0000259" key="2">
    <source>
        <dbReference type="Pfam" id="PF13581"/>
    </source>
</evidence>
<dbReference type="RefSeq" id="WP_355397967.1">
    <property type="nucleotide sequence ID" value="NZ_JBEXPZ010000023.1"/>
</dbReference>
<dbReference type="PANTHER" id="PTHR35526:SF3">
    <property type="entry name" value="ANTI-SIGMA-F FACTOR RSBW"/>
    <property type="match status" value="1"/>
</dbReference>
<evidence type="ECO:0000313" key="4">
    <source>
        <dbReference type="Proteomes" id="UP001550210"/>
    </source>
</evidence>
<dbReference type="Proteomes" id="UP001550210">
    <property type="component" value="Unassembled WGS sequence"/>
</dbReference>
<dbReference type="PANTHER" id="PTHR35526">
    <property type="entry name" value="ANTI-SIGMA-F FACTOR RSBW-RELATED"/>
    <property type="match status" value="1"/>
</dbReference>
<protein>
    <submittedName>
        <fullName evidence="3">ATP-binding protein</fullName>
    </submittedName>
</protein>
<reference evidence="3 4" key="1">
    <citation type="submission" date="2024-06" db="EMBL/GenBank/DDBJ databases">
        <title>The Natural Products Discovery Center: Release of the First 8490 Sequenced Strains for Exploring Actinobacteria Biosynthetic Diversity.</title>
        <authorList>
            <person name="Kalkreuter E."/>
            <person name="Kautsar S.A."/>
            <person name="Yang D."/>
            <person name="Bader C.D."/>
            <person name="Teijaro C.N."/>
            <person name="Fluegel L."/>
            <person name="Davis C.M."/>
            <person name="Simpson J.R."/>
            <person name="Lauterbach L."/>
            <person name="Steele A.D."/>
            <person name="Gui C."/>
            <person name="Meng S."/>
            <person name="Li G."/>
            <person name="Viehrig K."/>
            <person name="Ye F."/>
            <person name="Su P."/>
            <person name="Kiefer A.F."/>
            <person name="Nichols A."/>
            <person name="Cepeda A.J."/>
            <person name="Yan W."/>
            <person name="Fan B."/>
            <person name="Jiang Y."/>
            <person name="Adhikari A."/>
            <person name="Zheng C.-J."/>
            <person name="Schuster L."/>
            <person name="Cowan T.M."/>
            <person name="Smanski M.J."/>
            <person name="Chevrette M.G."/>
            <person name="De Carvalho L.P.S."/>
            <person name="Shen B."/>
        </authorList>
    </citation>
    <scope>NUCLEOTIDE SEQUENCE [LARGE SCALE GENOMIC DNA]</scope>
    <source>
        <strain evidence="3 4">NPDC006434</strain>
    </source>
</reference>
<keyword evidence="1" id="KW-0418">Kinase</keyword>
<dbReference type="Pfam" id="PF13581">
    <property type="entry name" value="HATPase_c_2"/>
    <property type="match status" value="1"/>
</dbReference>
<dbReference type="EMBL" id="JBEXPZ010000023">
    <property type="protein sequence ID" value="MET9846652.1"/>
    <property type="molecule type" value="Genomic_DNA"/>
</dbReference>